<evidence type="ECO:0000313" key="1">
    <source>
        <dbReference type="EMBL" id="CAF4019244.1"/>
    </source>
</evidence>
<comment type="caution">
    <text evidence="1">The sequence shown here is derived from an EMBL/GenBank/DDBJ whole genome shotgun (WGS) entry which is preliminary data.</text>
</comment>
<sequence length="80" mass="9328">MLDARRRIADQKSKEVLKLNEKGNATSEENFVAAVNITRRRDPVLERRFKDCSLPPYHSNYLHRNSQNQFIELLSSAVLK</sequence>
<evidence type="ECO:0000313" key="2">
    <source>
        <dbReference type="Proteomes" id="UP000663836"/>
    </source>
</evidence>
<proteinExistence type="predicted"/>
<protein>
    <submittedName>
        <fullName evidence="1">Uncharacterized protein</fullName>
    </submittedName>
</protein>
<accession>A0A819Q524</accession>
<dbReference type="Proteomes" id="UP000663836">
    <property type="component" value="Unassembled WGS sequence"/>
</dbReference>
<dbReference type="AlphaFoldDB" id="A0A819Q524"/>
<gene>
    <name evidence="1" type="ORF">JBS370_LOCUS27302</name>
</gene>
<dbReference type="EMBL" id="CAJOBD010005093">
    <property type="protein sequence ID" value="CAF4019244.1"/>
    <property type="molecule type" value="Genomic_DNA"/>
</dbReference>
<name>A0A819Q524_9BILA</name>
<reference evidence="1" key="1">
    <citation type="submission" date="2021-02" db="EMBL/GenBank/DDBJ databases">
        <authorList>
            <person name="Nowell W R."/>
        </authorList>
    </citation>
    <scope>NUCLEOTIDE SEQUENCE</scope>
</reference>
<organism evidence="1 2">
    <name type="scientific">Rotaria sordida</name>
    <dbReference type="NCBI Taxonomy" id="392033"/>
    <lineage>
        <taxon>Eukaryota</taxon>
        <taxon>Metazoa</taxon>
        <taxon>Spiralia</taxon>
        <taxon>Gnathifera</taxon>
        <taxon>Rotifera</taxon>
        <taxon>Eurotatoria</taxon>
        <taxon>Bdelloidea</taxon>
        <taxon>Philodinida</taxon>
        <taxon>Philodinidae</taxon>
        <taxon>Rotaria</taxon>
    </lineage>
</organism>